<dbReference type="EMBL" id="ABCS01000090">
    <property type="protein sequence ID" value="EDM75480.1"/>
    <property type="molecule type" value="Genomic_DNA"/>
</dbReference>
<evidence type="ECO:0000256" key="2">
    <source>
        <dbReference type="SAM" id="SignalP"/>
    </source>
</evidence>
<comment type="caution">
    <text evidence="3">The sequence shown here is derived from an EMBL/GenBank/DDBJ whole genome shotgun (WGS) entry which is preliminary data.</text>
</comment>
<keyword evidence="4" id="KW-1185">Reference proteome</keyword>
<feature type="compositionally biased region" description="Low complexity" evidence="1">
    <location>
        <begin position="50"/>
        <end position="59"/>
    </location>
</feature>
<dbReference type="PROSITE" id="PS51257">
    <property type="entry name" value="PROKAR_LIPOPROTEIN"/>
    <property type="match status" value="1"/>
</dbReference>
<sequence>MRLQFSALFATAFALTLTACPSDDGGSDSDTVADTETTEDTTTDDDVGDETTTTETTSSCEPGTFNCECDNGMCADGLECVDNVCEFPEPMETTTDGGGNEGMCGWSAQAGFYDCNQAGEDPGGTNPIECPEGEYITGGPCPEGLTFEGCCFDDDLWWCEGGAVAGIDCGQDGPDMDEEGGTDMGMDTGTETGMDTGTETDTGGLDTGTETDTGGLDTTGG</sequence>
<organism evidence="3 4">
    <name type="scientific">Plesiocystis pacifica SIR-1</name>
    <dbReference type="NCBI Taxonomy" id="391625"/>
    <lineage>
        <taxon>Bacteria</taxon>
        <taxon>Pseudomonadati</taxon>
        <taxon>Myxococcota</taxon>
        <taxon>Polyangia</taxon>
        <taxon>Nannocystales</taxon>
        <taxon>Nannocystaceae</taxon>
        <taxon>Plesiocystis</taxon>
    </lineage>
</organism>
<feature type="region of interest" description="Disordered" evidence="1">
    <location>
        <begin position="23"/>
        <end position="59"/>
    </location>
</feature>
<gene>
    <name evidence="3" type="ORF">PPSIR1_34183</name>
</gene>
<dbReference type="AlphaFoldDB" id="A6GF83"/>
<feature type="signal peptide" evidence="2">
    <location>
        <begin position="1"/>
        <end position="19"/>
    </location>
</feature>
<dbReference type="RefSeq" id="WP_006975373.1">
    <property type="nucleotide sequence ID" value="NZ_ABCS01000090.1"/>
</dbReference>
<feature type="compositionally biased region" description="Low complexity" evidence="1">
    <location>
        <begin position="184"/>
        <end position="221"/>
    </location>
</feature>
<feature type="compositionally biased region" description="Acidic residues" evidence="1">
    <location>
        <begin position="25"/>
        <end position="49"/>
    </location>
</feature>
<name>A6GF83_9BACT</name>
<dbReference type="Proteomes" id="UP000005801">
    <property type="component" value="Unassembled WGS sequence"/>
</dbReference>
<evidence type="ECO:0000313" key="4">
    <source>
        <dbReference type="Proteomes" id="UP000005801"/>
    </source>
</evidence>
<feature type="region of interest" description="Disordered" evidence="1">
    <location>
        <begin position="170"/>
        <end position="221"/>
    </location>
</feature>
<evidence type="ECO:0000256" key="1">
    <source>
        <dbReference type="SAM" id="MobiDB-lite"/>
    </source>
</evidence>
<proteinExistence type="predicted"/>
<evidence type="ECO:0000313" key="3">
    <source>
        <dbReference type="EMBL" id="EDM75480.1"/>
    </source>
</evidence>
<protein>
    <recommendedName>
        <fullName evidence="5">Lipoprotein</fullName>
    </recommendedName>
</protein>
<feature type="chain" id="PRO_5002693944" description="Lipoprotein" evidence="2">
    <location>
        <begin position="20"/>
        <end position="221"/>
    </location>
</feature>
<evidence type="ECO:0008006" key="5">
    <source>
        <dbReference type="Google" id="ProtNLM"/>
    </source>
</evidence>
<accession>A6GF83</accession>
<keyword evidence="2" id="KW-0732">Signal</keyword>
<reference evidence="3 4" key="1">
    <citation type="submission" date="2007-06" db="EMBL/GenBank/DDBJ databases">
        <authorList>
            <person name="Shimkets L."/>
            <person name="Ferriera S."/>
            <person name="Johnson J."/>
            <person name="Kravitz S."/>
            <person name="Beeson K."/>
            <person name="Sutton G."/>
            <person name="Rogers Y.-H."/>
            <person name="Friedman R."/>
            <person name="Frazier M."/>
            <person name="Venter J.C."/>
        </authorList>
    </citation>
    <scope>NUCLEOTIDE SEQUENCE [LARGE SCALE GENOMIC DNA]</scope>
    <source>
        <strain evidence="3 4">SIR-1</strain>
    </source>
</reference>